<accession>A0A923N3V9</accession>
<keyword evidence="2" id="KW-1185">Reference proteome</keyword>
<gene>
    <name evidence="1" type="ORF">H8S84_00935</name>
</gene>
<comment type="caution">
    <text evidence="1">The sequence shown here is derived from an EMBL/GenBank/DDBJ whole genome shotgun (WGS) entry which is preliminary data.</text>
</comment>
<dbReference type="RefSeq" id="WP_187065400.1">
    <property type="nucleotide sequence ID" value="NZ_JACRVF010000001.1"/>
</dbReference>
<reference evidence="1" key="1">
    <citation type="submission" date="2020-08" db="EMBL/GenBank/DDBJ databases">
        <title>Pontibacter sp. SD6 16S ribosomal RNA gene Genome sequencing and assembly.</title>
        <authorList>
            <person name="Kang M."/>
        </authorList>
    </citation>
    <scope>NUCLEOTIDE SEQUENCE</scope>
    <source>
        <strain evidence="1">SD6</strain>
    </source>
</reference>
<protein>
    <submittedName>
        <fullName evidence="1">Uncharacterized protein</fullName>
    </submittedName>
</protein>
<dbReference type="EMBL" id="JACRVF010000001">
    <property type="protein sequence ID" value="MBC5991394.1"/>
    <property type="molecule type" value="Genomic_DNA"/>
</dbReference>
<evidence type="ECO:0000313" key="2">
    <source>
        <dbReference type="Proteomes" id="UP000603640"/>
    </source>
</evidence>
<proteinExistence type="predicted"/>
<dbReference type="AlphaFoldDB" id="A0A923N3V9"/>
<sequence length="243" mass="27922">MKIATDTLEYNDPWGFNSSIFNIKPESKPVEGDIRKKNNGNGTITYTAHLQSVTEDYLIISKVKLNKIMGNDMQNMQIPERKVKVKRYVNKVASIDPLMEMDILSVTADSSLGDLEIDLTYSYSLITNEEKEVDIPKNGRDYALYSEVDTVKKTITYYLKNFSSKTVILKSVTESQDVSYIFLRDGVYGTGENSFFKYRIKKRDPRKSVALKPGANLIIRKETYAYLNFYEYADLSLEVLFKK</sequence>
<evidence type="ECO:0000313" key="1">
    <source>
        <dbReference type="EMBL" id="MBC5991394.1"/>
    </source>
</evidence>
<dbReference type="Proteomes" id="UP000603640">
    <property type="component" value="Unassembled WGS sequence"/>
</dbReference>
<organism evidence="1 2">
    <name type="scientific">Pontibacter cellulosilyticus</name>
    <dbReference type="NCBI Taxonomy" id="1720253"/>
    <lineage>
        <taxon>Bacteria</taxon>
        <taxon>Pseudomonadati</taxon>
        <taxon>Bacteroidota</taxon>
        <taxon>Cytophagia</taxon>
        <taxon>Cytophagales</taxon>
        <taxon>Hymenobacteraceae</taxon>
        <taxon>Pontibacter</taxon>
    </lineage>
</organism>
<name>A0A923N3V9_9BACT</name>